<reference evidence="3" key="2">
    <citation type="journal article" date="2021" name="PeerJ">
        <title>Extensive microbial diversity within the chicken gut microbiome revealed by metagenomics and culture.</title>
        <authorList>
            <person name="Gilroy R."/>
            <person name="Ravi A."/>
            <person name="Getino M."/>
            <person name="Pursley I."/>
            <person name="Horton D.L."/>
            <person name="Alikhan N.F."/>
            <person name="Baker D."/>
            <person name="Gharbi K."/>
            <person name="Hall N."/>
            <person name="Watson M."/>
            <person name="Adriaenssens E.M."/>
            <person name="Foster-Nyarko E."/>
            <person name="Jarju S."/>
            <person name="Secka A."/>
            <person name="Antonio M."/>
            <person name="Oren A."/>
            <person name="Chaudhuri R.R."/>
            <person name="La Ragione R."/>
            <person name="Hildebrand F."/>
            <person name="Pallen M.J."/>
        </authorList>
    </citation>
    <scope>NUCLEOTIDE SEQUENCE</scope>
    <source>
        <strain evidence="3">CHK186-9395</strain>
    </source>
</reference>
<evidence type="ECO:0000313" key="4">
    <source>
        <dbReference type="Proteomes" id="UP000886861"/>
    </source>
</evidence>
<dbReference type="InterPro" id="IPR041854">
    <property type="entry name" value="BFD-like_2Fe2S-bd_dom_sf"/>
</dbReference>
<dbReference type="PANTHER" id="PTHR42720">
    <property type="entry name" value="GLYCEROL-3-PHOSPHATE DEHYDROGENASE"/>
    <property type="match status" value="1"/>
</dbReference>
<dbReference type="Gene3D" id="3.30.9.10">
    <property type="entry name" value="D-Amino Acid Oxidase, subunit A, domain 2"/>
    <property type="match status" value="1"/>
</dbReference>
<dbReference type="CDD" id="cd19946">
    <property type="entry name" value="GlpA-like_Fer2_BFD-like"/>
    <property type="match status" value="1"/>
</dbReference>
<dbReference type="Proteomes" id="UP000886861">
    <property type="component" value="Unassembled WGS sequence"/>
</dbReference>
<evidence type="ECO:0000259" key="1">
    <source>
        <dbReference type="Pfam" id="PF01266"/>
    </source>
</evidence>
<accession>A0A9D1NEQ2</accession>
<comment type="caution">
    <text evidence="3">The sequence shown here is derived from an EMBL/GenBank/DDBJ whole genome shotgun (WGS) entry which is preliminary data.</text>
</comment>
<dbReference type="SUPFAM" id="SSF51905">
    <property type="entry name" value="FAD/NAD(P)-binding domain"/>
    <property type="match status" value="1"/>
</dbReference>
<dbReference type="Gene3D" id="3.50.50.60">
    <property type="entry name" value="FAD/NAD(P)-binding domain"/>
    <property type="match status" value="1"/>
</dbReference>
<sequence>MTFDYAVFGGGVIGAAIFNKFIRKGKSCVLLEREPDLATGATKANSGLIHAGFDAETGTLKARFNVRGNELTEELAKNLKVPFKRTGALVVGNDLEKLNALKARGIANGVKELEIVEGEALRKLAPNLKEDIKYALHAKSAGLISPYMLAIALAEEGVINGGTCKLNFETVSVQEKNGYFEISSPSETIKAKRVINAAGAGFNQISKLLKVEEKPLKFRRGEYIILDKTDFVKLSIFPLPTALGKGILATPTVDGNVLLGPTAEDIESYNTETTTEGIDKILAYIKSTFNNVPLNKNIRQFSGIRVSCGEDFIVEKSKLNESVVLIAGINSPGLSSAPAIAEYVVEELFGEKNKDKTMIAREGYFAEPAGRIVCRCEKIGENEIIRAINAPIPAHTVDAVKRRVRAGMGRCQGGQCMLEVCKLLAKNAGLNLEDVKKESANSFIMQKGEL</sequence>
<reference evidence="3" key="1">
    <citation type="submission" date="2020-10" db="EMBL/GenBank/DDBJ databases">
        <authorList>
            <person name="Gilroy R."/>
        </authorList>
    </citation>
    <scope>NUCLEOTIDE SEQUENCE</scope>
    <source>
        <strain evidence="3">CHK186-9395</strain>
    </source>
</reference>
<feature type="domain" description="FAD dependent oxidoreductase" evidence="1">
    <location>
        <begin position="4"/>
        <end position="346"/>
    </location>
</feature>
<evidence type="ECO:0000313" key="3">
    <source>
        <dbReference type="EMBL" id="HIV01237.1"/>
    </source>
</evidence>
<dbReference type="Gene3D" id="1.10.10.1100">
    <property type="entry name" value="BFD-like [2Fe-2S]-binding domain"/>
    <property type="match status" value="1"/>
</dbReference>
<protein>
    <submittedName>
        <fullName evidence="3">NAD(P)/FAD-dependent oxidoreductase</fullName>
    </submittedName>
</protein>
<name>A0A9D1NEQ2_9FIRM</name>
<proteinExistence type="predicted"/>
<dbReference type="InterPro" id="IPR036188">
    <property type="entry name" value="FAD/NAD-bd_sf"/>
</dbReference>
<dbReference type="Pfam" id="PF04324">
    <property type="entry name" value="Fer2_BFD"/>
    <property type="match status" value="1"/>
</dbReference>
<gene>
    <name evidence="3" type="ORF">IAA62_01615</name>
</gene>
<dbReference type="InterPro" id="IPR052745">
    <property type="entry name" value="G3P_Oxidase/Oxidoreductase"/>
</dbReference>
<organism evidence="3 4">
    <name type="scientific">Candidatus Caccopulliclostridium gallistercoris</name>
    <dbReference type="NCBI Taxonomy" id="2840719"/>
    <lineage>
        <taxon>Bacteria</taxon>
        <taxon>Bacillati</taxon>
        <taxon>Bacillota</taxon>
        <taxon>Clostridia</taxon>
        <taxon>Candidatus Caccopulliclostridium</taxon>
    </lineage>
</organism>
<dbReference type="AlphaFoldDB" id="A0A9D1NEQ2"/>
<dbReference type="InterPro" id="IPR006076">
    <property type="entry name" value="FAD-dep_OxRdtase"/>
</dbReference>
<feature type="domain" description="BFD-like [2Fe-2S]-binding" evidence="2">
    <location>
        <begin position="372"/>
        <end position="425"/>
    </location>
</feature>
<dbReference type="Pfam" id="PF01266">
    <property type="entry name" value="DAO"/>
    <property type="match status" value="1"/>
</dbReference>
<dbReference type="SUPFAM" id="SSF54373">
    <property type="entry name" value="FAD-linked reductases, C-terminal domain"/>
    <property type="match status" value="1"/>
</dbReference>
<dbReference type="EMBL" id="DVOJ01000006">
    <property type="protein sequence ID" value="HIV01237.1"/>
    <property type="molecule type" value="Genomic_DNA"/>
</dbReference>
<evidence type="ECO:0000259" key="2">
    <source>
        <dbReference type="Pfam" id="PF04324"/>
    </source>
</evidence>
<dbReference type="PANTHER" id="PTHR42720:SF1">
    <property type="entry name" value="GLYCEROL 3-PHOSPHATE OXIDASE"/>
    <property type="match status" value="1"/>
</dbReference>
<dbReference type="InterPro" id="IPR007419">
    <property type="entry name" value="BFD-like_2Fe2S-bd_dom"/>
</dbReference>